<dbReference type="SUPFAM" id="SSF51556">
    <property type="entry name" value="Metallo-dependent hydrolases"/>
    <property type="match status" value="1"/>
</dbReference>
<dbReference type="GO" id="GO:0019748">
    <property type="term" value="P:secondary metabolic process"/>
    <property type="evidence" value="ECO:0007669"/>
    <property type="project" value="TreeGrafter"/>
</dbReference>
<dbReference type="Pfam" id="PF04909">
    <property type="entry name" value="Amidohydro_2"/>
    <property type="match status" value="1"/>
</dbReference>
<evidence type="ECO:0000259" key="2">
    <source>
        <dbReference type="Pfam" id="PF04909"/>
    </source>
</evidence>
<organism evidence="3">
    <name type="scientific">freshwater metagenome</name>
    <dbReference type="NCBI Taxonomy" id="449393"/>
    <lineage>
        <taxon>unclassified sequences</taxon>
        <taxon>metagenomes</taxon>
        <taxon>ecological metagenomes</taxon>
    </lineage>
</organism>
<dbReference type="GO" id="GO:0016831">
    <property type="term" value="F:carboxy-lyase activity"/>
    <property type="evidence" value="ECO:0007669"/>
    <property type="project" value="InterPro"/>
</dbReference>
<dbReference type="InterPro" id="IPR032466">
    <property type="entry name" value="Metal_Hydrolase"/>
</dbReference>
<sequence>MDASLCFPNVLPRFCGQAFHERQDKVLALLCVQAYNDWMIDVWCAGDGKDKLIPLTIVPLWDAKLAAAEIRRCAAKGSHAVAFSENPVPLGLPSVHDKNGFWNPFFEACEETETVINMHIGSSSKMPTTSPDAPFIVSSILTFQNAMGSMVDYIMSGLFDRFPKLRIAYSEGQVGWAPYVLERADKLWEERKGAVSDFGSKLAMPPSTYVKGHIWFCIFDDETGLANRDRIGMDQITFEVDYPHADSTFPVSKEVATKIIQRAGLNESETYKLLRGNAIHLYNLDKLHGITK</sequence>
<dbReference type="PANTHER" id="PTHR21240">
    <property type="entry name" value="2-AMINO-3-CARBOXYLMUCONATE-6-SEMIALDEHYDE DECARBOXYLASE"/>
    <property type="match status" value="1"/>
</dbReference>
<keyword evidence="1" id="KW-0456">Lyase</keyword>
<feature type="domain" description="Amidohydrolase-related" evidence="2">
    <location>
        <begin position="16"/>
        <end position="284"/>
    </location>
</feature>
<dbReference type="InterPro" id="IPR032465">
    <property type="entry name" value="ACMSD"/>
</dbReference>
<proteinExistence type="predicted"/>
<dbReference type="Gene3D" id="3.20.20.140">
    <property type="entry name" value="Metal-dependent hydrolases"/>
    <property type="match status" value="1"/>
</dbReference>
<accession>A0A6J7JHQ8</accession>
<dbReference type="GO" id="GO:0016787">
    <property type="term" value="F:hydrolase activity"/>
    <property type="evidence" value="ECO:0007669"/>
    <property type="project" value="InterPro"/>
</dbReference>
<dbReference type="InterPro" id="IPR006680">
    <property type="entry name" value="Amidohydro-rel"/>
</dbReference>
<dbReference type="EMBL" id="CAFBMH010000255">
    <property type="protein sequence ID" value="CAB4942915.1"/>
    <property type="molecule type" value="Genomic_DNA"/>
</dbReference>
<dbReference type="AlphaFoldDB" id="A0A6J7JHQ8"/>
<evidence type="ECO:0000256" key="1">
    <source>
        <dbReference type="ARBA" id="ARBA00023239"/>
    </source>
</evidence>
<name>A0A6J7JHQ8_9ZZZZ</name>
<gene>
    <name evidence="3" type="ORF">UFOPK3543_03349</name>
</gene>
<dbReference type="PANTHER" id="PTHR21240:SF28">
    <property type="entry name" value="ISO-OROTATE DECARBOXYLASE (EUROFUNG)"/>
    <property type="match status" value="1"/>
</dbReference>
<protein>
    <submittedName>
        <fullName evidence="3">Unannotated protein</fullName>
    </submittedName>
</protein>
<evidence type="ECO:0000313" key="3">
    <source>
        <dbReference type="EMBL" id="CAB4942915.1"/>
    </source>
</evidence>
<dbReference type="GO" id="GO:0005737">
    <property type="term" value="C:cytoplasm"/>
    <property type="evidence" value="ECO:0007669"/>
    <property type="project" value="TreeGrafter"/>
</dbReference>
<reference evidence="3" key="1">
    <citation type="submission" date="2020-05" db="EMBL/GenBank/DDBJ databases">
        <authorList>
            <person name="Chiriac C."/>
            <person name="Salcher M."/>
            <person name="Ghai R."/>
            <person name="Kavagutti S V."/>
        </authorList>
    </citation>
    <scope>NUCLEOTIDE SEQUENCE</scope>
</reference>